<evidence type="ECO:0000256" key="1">
    <source>
        <dbReference type="SAM" id="MobiDB-lite"/>
    </source>
</evidence>
<accession>A0A0E9XKQ6</accession>
<reference evidence="2" key="2">
    <citation type="journal article" date="2015" name="Fish Shellfish Immunol.">
        <title>Early steps in the European eel (Anguilla anguilla)-Vibrio vulnificus interaction in the gills: Role of the RtxA13 toxin.</title>
        <authorList>
            <person name="Callol A."/>
            <person name="Pajuelo D."/>
            <person name="Ebbesson L."/>
            <person name="Teles M."/>
            <person name="MacKenzie S."/>
            <person name="Amaro C."/>
        </authorList>
    </citation>
    <scope>NUCLEOTIDE SEQUENCE</scope>
</reference>
<evidence type="ECO:0000313" key="2">
    <source>
        <dbReference type="EMBL" id="JAI02416.1"/>
    </source>
</evidence>
<organism evidence="2">
    <name type="scientific">Anguilla anguilla</name>
    <name type="common">European freshwater eel</name>
    <name type="synonym">Muraena anguilla</name>
    <dbReference type="NCBI Taxonomy" id="7936"/>
    <lineage>
        <taxon>Eukaryota</taxon>
        <taxon>Metazoa</taxon>
        <taxon>Chordata</taxon>
        <taxon>Craniata</taxon>
        <taxon>Vertebrata</taxon>
        <taxon>Euteleostomi</taxon>
        <taxon>Actinopterygii</taxon>
        <taxon>Neopterygii</taxon>
        <taxon>Teleostei</taxon>
        <taxon>Anguilliformes</taxon>
        <taxon>Anguillidae</taxon>
        <taxon>Anguilla</taxon>
    </lineage>
</organism>
<proteinExistence type="predicted"/>
<protein>
    <submittedName>
        <fullName evidence="2">Uncharacterized protein</fullName>
    </submittedName>
</protein>
<dbReference type="EMBL" id="GBXM01006162">
    <property type="protein sequence ID" value="JAI02416.1"/>
    <property type="molecule type" value="Transcribed_RNA"/>
</dbReference>
<dbReference type="AlphaFoldDB" id="A0A0E9XKQ6"/>
<reference evidence="2" key="1">
    <citation type="submission" date="2014-11" db="EMBL/GenBank/DDBJ databases">
        <authorList>
            <person name="Amaro Gonzalez C."/>
        </authorList>
    </citation>
    <scope>NUCLEOTIDE SEQUENCE</scope>
</reference>
<feature type="region of interest" description="Disordered" evidence="1">
    <location>
        <begin position="1"/>
        <end position="20"/>
    </location>
</feature>
<name>A0A0E9XKQ6_ANGAN</name>
<sequence length="75" mass="8744">MSQVHFHSITKTQARSQNKLSSQNRTLGYVLPSVTLPHMYCCLHYLYPFSNGFHLRLFLLSKSSNILELPIFFQL</sequence>